<sequence>AAIDFLLLAHGCGCKDFEGMCCTNLSNHSRSIHKAISTLMDRTKNLEMM</sequence>
<reference evidence="1 2" key="1">
    <citation type="submission" date="2014-04" db="EMBL/GenBank/DDBJ databases">
        <title>Genome evolution of avian class.</title>
        <authorList>
            <person name="Zhang G."/>
            <person name="Li C."/>
        </authorList>
    </citation>
    <scope>NUCLEOTIDE SEQUENCE [LARGE SCALE GENOMIC DNA]</scope>
    <source>
        <strain evidence="1">BGI_N303</strain>
    </source>
</reference>
<proteinExistence type="predicted"/>
<organism evidence="1 2">
    <name type="scientific">Cuculus canorus</name>
    <name type="common">Common cuckoo</name>
    <dbReference type="NCBI Taxonomy" id="55661"/>
    <lineage>
        <taxon>Eukaryota</taxon>
        <taxon>Metazoa</taxon>
        <taxon>Chordata</taxon>
        <taxon>Craniata</taxon>
        <taxon>Vertebrata</taxon>
        <taxon>Euteleostomi</taxon>
        <taxon>Archelosauria</taxon>
        <taxon>Archosauria</taxon>
        <taxon>Dinosauria</taxon>
        <taxon>Saurischia</taxon>
        <taxon>Theropoda</taxon>
        <taxon>Coelurosauria</taxon>
        <taxon>Aves</taxon>
        <taxon>Neognathae</taxon>
        <taxon>Neoaves</taxon>
        <taxon>Otidimorphae</taxon>
        <taxon>Cuculiformes</taxon>
        <taxon>Cuculidae</taxon>
        <taxon>Cuculus</taxon>
    </lineage>
</organism>
<gene>
    <name evidence="1" type="ORF">N303_09939</name>
</gene>
<dbReference type="EMBL" id="KL447389">
    <property type="protein sequence ID" value="KFO72843.1"/>
    <property type="molecule type" value="Genomic_DNA"/>
</dbReference>
<name>A0A091FTB9_CUCCA</name>
<dbReference type="AlphaFoldDB" id="A0A091FTB9"/>
<dbReference type="Gene3D" id="1.10.287.210">
    <property type="match status" value="1"/>
</dbReference>
<accession>A0A091FTB9</accession>
<dbReference type="SUPFAM" id="SSF58069">
    <property type="entry name" value="Virus ectodomain"/>
    <property type="match status" value="1"/>
</dbReference>
<protein>
    <submittedName>
        <fullName evidence="1">Uncharacterized protein</fullName>
    </submittedName>
</protein>
<dbReference type="Proteomes" id="UP000053760">
    <property type="component" value="Unassembled WGS sequence"/>
</dbReference>
<feature type="non-terminal residue" evidence="1">
    <location>
        <position position="49"/>
    </location>
</feature>
<evidence type="ECO:0000313" key="1">
    <source>
        <dbReference type="EMBL" id="KFO72843.1"/>
    </source>
</evidence>
<evidence type="ECO:0000313" key="2">
    <source>
        <dbReference type="Proteomes" id="UP000053760"/>
    </source>
</evidence>
<keyword evidence="2" id="KW-1185">Reference proteome</keyword>
<feature type="non-terminal residue" evidence="1">
    <location>
        <position position="1"/>
    </location>
</feature>